<keyword evidence="3" id="KW-1185">Reference proteome</keyword>
<evidence type="ECO:0000313" key="3">
    <source>
        <dbReference type="Proteomes" id="UP001218188"/>
    </source>
</evidence>
<feature type="signal peptide" evidence="1">
    <location>
        <begin position="1"/>
        <end position="18"/>
    </location>
</feature>
<gene>
    <name evidence="2" type="ORF">C8F04DRAFT_713272</name>
</gene>
<dbReference type="AlphaFoldDB" id="A0AAD6SN19"/>
<accession>A0AAD6SN19</accession>
<protein>
    <submittedName>
        <fullName evidence="2">Uncharacterized protein</fullName>
    </submittedName>
</protein>
<dbReference type="Proteomes" id="UP001218188">
    <property type="component" value="Unassembled WGS sequence"/>
</dbReference>
<organism evidence="2 3">
    <name type="scientific">Mycena alexandri</name>
    <dbReference type="NCBI Taxonomy" id="1745969"/>
    <lineage>
        <taxon>Eukaryota</taxon>
        <taxon>Fungi</taxon>
        <taxon>Dikarya</taxon>
        <taxon>Basidiomycota</taxon>
        <taxon>Agaricomycotina</taxon>
        <taxon>Agaricomycetes</taxon>
        <taxon>Agaricomycetidae</taxon>
        <taxon>Agaricales</taxon>
        <taxon>Marasmiineae</taxon>
        <taxon>Mycenaceae</taxon>
        <taxon>Mycena</taxon>
    </lineage>
</organism>
<feature type="chain" id="PRO_5042028751" evidence="1">
    <location>
        <begin position="19"/>
        <end position="172"/>
    </location>
</feature>
<reference evidence="2" key="1">
    <citation type="submission" date="2023-03" db="EMBL/GenBank/DDBJ databases">
        <title>Massive genome expansion in bonnet fungi (Mycena s.s.) driven by repeated elements and novel gene families across ecological guilds.</title>
        <authorList>
            <consortium name="Lawrence Berkeley National Laboratory"/>
            <person name="Harder C.B."/>
            <person name="Miyauchi S."/>
            <person name="Viragh M."/>
            <person name="Kuo A."/>
            <person name="Thoen E."/>
            <person name="Andreopoulos B."/>
            <person name="Lu D."/>
            <person name="Skrede I."/>
            <person name="Drula E."/>
            <person name="Henrissat B."/>
            <person name="Morin E."/>
            <person name="Kohler A."/>
            <person name="Barry K."/>
            <person name="LaButti K."/>
            <person name="Morin E."/>
            <person name="Salamov A."/>
            <person name="Lipzen A."/>
            <person name="Mereny Z."/>
            <person name="Hegedus B."/>
            <person name="Baldrian P."/>
            <person name="Stursova M."/>
            <person name="Weitz H."/>
            <person name="Taylor A."/>
            <person name="Grigoriev I.V."/>
            <person name="Nagy L.G."/>
            <person name="Martin F."/>
            <person name="Kauserud H."/>
        </authorList>
    </citation>
    <scope>NUCLEOTIDE SEQUENCE</scope>
    <source>
        <strain evidence="2">CBHHK200</strain>
    </source>
</reference>
<evidence type="ECO:0000313" key="2">
    <source>
        <dbReference type="EMBL" id="KAJ7030763.1"/>
    </source>
</evidence>
<proteinExistence type="predicted"/>
<evidence type="ECO:0000256" key="1">
    <source>
        <dbReference type="SAM" id="SignalP"/>
    </source>
</evidence>
<keyword evidence="1" id="KW-0732">Signal</keyword>
<sequence length="172" mass="19000">MCTASLFFSAHHLASLCGTALFQAGCQIGPLPDHPSSGTPRRVSKAGFRQTQGLLNRVASRYYRINSFTLHFNTAKYDTAASRYDGWFLTPSLHGFKSVFTKLGERSDNNRYAPQAPPLILPARLQVRIYGARRQDGHPRKVAKAPCYIRCTTACAPCSPCGPQRPIRSGRT</sequence>
<name>A0AAD6SN19_9AGAR</name>
<comment type="caution">
    <text evidence="2">The sequence shown here is derived from an EMBL/GenBank/DDBJ whole genome shotgun (WGS) entry which is preliminary data.</text>
</comment>
<dbReference type="EMBL" id="JARJCM010000087">
    <property type="protein sequence ID" value="KAJ7030763.1"/>
    <property type="molecule type" value="Genomic_DNA"/>
</dbReference>